<accession>A0A2H1VPG8</accession>
<dbReference type="EMBL" id="ODYU01003670">
    <property type="protein sequence ID" value="SOQ42729.1"/>
    <property type="molecule type" value="Genomic_DNA"/>
</dbReference>
<dbReference type="Proteomes" id="UP000829999">
    <property type="component" value="Chromosome 7"/>
</dbReference>
<dbReference type="GeneID" id="118265653"/>
<keyword evidence="3" id="KW-1185">Reference proteome</keyword>
<feature type="compositionally biased region" description="Polar residues" evidence="1">
    <location>
        <begin position="358"/>
        <end position="369"/>
    </location>
</feature>
<evidence type="ECO:0000313" key="4">
    <source>
        <dbReference type="RefSeq" id="XP_035434548.2"/>
    </source>
</evidence>
<proteinExistence type="predicted"/>
<dbReference type="PANTHER" id="PTHR14700">
    <property type="entry name" value="PENTATRICOPEPTIDE REPEAT-CONTAINING PROTEIN 2, MITOCHONDRIAL"/>
    <property type="match status" value="1"/>
</dbReference>
<gene>
    <name evidence="4" type="primary">LOC118265653</name>
    <name evidence="2" type="ORF">SFRICE_002189</name>
</gene>
<evidence type="ECO:0000313" key="3">
    <source>
        <dbReference type="Proteomes" id="UP000829999"/>
    </source>
</evidence>
<feature type="region of interest" description="Disordered" evidence="1">
    <location>
        <begin position="351"/>
        <end position="381"/>
    </location>
</feature>
<dbReference type="RefSeq" id="XP_035434548.2">
    <property type="nucleotide sequence ID" value="XM_035578655.2"/>
</dbReference>
<dbReference type="GO" id="GO:0007005">
    <property type="term" value="P:mitochondrion organization"/>
    <property type="evidence" value="ECO:0007669"/>
    <property type="project" value="TreeGrafter"/>
</dbReference>
<dbReference type="GO" id="GO:0050684">
    <property type="term" value="P:regulation of mRNA processing"/>
    <property type="evidence" value="ECO:0007669"/>
    <property type="project" value="InterPro"/>
</dbReference>
<organism evidence="2">
    <name type="scientific">Spodoptera frugiperda</name>
    <name type="common">Fall armyworm</name>
    <dbReference type="NCBI Taxonomy" id="7108"/>
    <lineage>
        <taxon>Eukaryota</taxon>
        <taxon>Metazoa</taxon>
        <taxon>Ecdysozoa</taxon>
        <taxon>Arthropoda</taxon>
        <taxon>Hexapoda</taxon>
        <taxon>Insecta</taxon>
        <taxon>Pterygota</taxon>
        <taxon>Neoptera</taxon>
        <taxon>Endopterygota</taxon>
        <taxon>Lepidoptera</taxon>
        <taxon>Glossata</taxon>
        <taxon>Ditrysia</taxon>
        <taxon>Noctuoidea</taxon>
        <taxon>Noctuidae</taxon>
        <taxon>Amphipyrinae</taxon>
        <taxon>Spodoptera</taxon>
    </lineage>
</organism>
<dbReference type="OrthoDB" id="6073372at2759"/>
<dbReference type="GO" id="GO:0003723">
    <property type="term" value="F:RNA binding"/>
    <property type="evidence" value="ECO:0007669"/>
    <property type="project" value="TreeGrafter"/>
</dbReference>
<reference evidence="4" key="2">
    <citation type="submission" date="2025-04" db="UniProtKB">
        <authorList>
            <consortium name="RefSeq"/>
        </authorList>
    </citation>
    <scope>IDENTIFICATION</scope>
    <source>
        <tissue evidence="4">Whole larval tissue</tissue>
    </source>
</reference>
<evidence type="ECO:0000313" key="2">
    <source>
        <dbReference type="EMBL" id="SOQ42729.1"/>
    </source>
</evidence>
<dbReference type="InterPro" id="IPR034629">
    <property type="entry name" value="PTCD2"/>
</dbReference>
<name>A0A2H1VPG8_SPOFR</name>
<protein>
    <submittedName>
        <fullName evidence="4">Pentatricopeptide repeat-containing protein 2, mitochondrial-like</fullName>
    </submittedName>
    <submittedName>
        <fullName evidence="2">SFRICE_002189</fullName>
    </submittedName>
</protein>
<dbReference type="PANTHER" id="PTHR14700:SF0">
    <property type="entry name" value="PENTATRICOPEPTIDE REPEAT-CONTAINING PROTEIN 2, MITOCHONDRIAL"/>
    <property type="match status" value="1"/>
</dbReference>
<reference evidence="2" key="1">
    <citation type="submission" date="2016-07" db="EMBL/GenBank/DDBJ databases">
        <authorList>
            <person name="Bretaudeau A."/>
        </authorList>
    </citation>
    <scope>NUCLEOTIDE SEQUENCE</scope>
    <source>
        <strain evidence="2">Rice</strain>
        <tissue evidence="2">Whole body</tissue>
    </source>
</reference>
<sequence length="381" mass="43865">MALIMNSIARTCFYSNLRLLSPSSYVSMTQIKTLYSPSTLGIDGFLLSRKRCKEQFTNYSEKFRTKMSEFVSSDNAMIFTEDLKNMVHLAEPTDLKLILNMIQKFNTQNTELRFGSYVFGPVVMRMFHFLDAPKEALQCFNDPKNEGFFDQMISHQILLDLLYSHEMYDEMYQVFDKSQEKQIGSIKFPKYCVVLVLAACYKQNTPKSLEYASKLWSDMASSGSIPVRRACTFFAGLALKQGAPHIAMESITSQKQHYVSIRNIKVMALADMGRVEDTFPILRSVMEIDTPAQSDKHTFFEEAVERVRIAAEKLDNKDIKKKFDEIAYALKDRGLIDSSKTLDQLLNMEIDRPRTSDQNRGQSNFSQKRINLGPRHKKRIV</sequence>
<evidence type="ECO:0000256" key="1">
    <source>
        <dbReference type="SAM" id="MobiDB-lite"/>
    </source>
</evidence>
<dbReference type="AlphaFoldDB" id="A0A2H1VPG8"/>
<dbReference type="GO" id="GO:0005739">
    <property type="term" value="C:mitochondrion"/>
    <property type="evidence" value="ECO:0007669"/>
    <property type="project" value="InterPro"/>
</dbReference>